<dbReference type="EMBL" id="CP129676">
    <property type="protein sequence ID" value="XDS47690.1"/>
    <property type="molecule type" value="Genomic_DNA"/>
</dbReference>
<evidence type="ECO:0000256" key="1">
    <source>
        <dbReference type="SAM" id="Phobius"/>
    </source>
</evidence>
<sequence>MTGMQAVTLVLLIVGGAMMFGAALWVCIFLIKNWVRERKGQDTQNPADWVLEWFTVIMFGITFVFGSMWLRSMGL</sequence>
<feature type="transmembrane region" description="Helical" evidence="1">
    <location>
        <begin position="51"/>
        <end position="70"/>
    </location>
</feature>
<keyword evidence="1" id="KW-0472">Membrane</keyword>
<organism evidence="2">
    <name type="scientific">Bifidobacterium fermentum</name>
    <dbReference type="NCBI Taxonomy" id="3059035"/>
    <lineage>
        <taxon>Bacteria</taxon>
        <taxon>Bacillati</taxon>
        <taxon>Actinomycetota</taxon>
        <taxon>Actinomycetes</taxon>
        <taxon>Bifidobacteriales</taxon>
        <taxon>Bifidobacteriaceae</taxon>
        <taxon>Bifidobacterium</taxon>
    </lineage>
</organism>
<keyword evidence="1" id="KW-1133">Transmembrane helix</keyword>
<feature type="transmembrane region" description="Helical" evidence="1">
    <location>
        <begin position="7"/>
        <end position="31"/>
    </location>
</feature>
<evidence type="ECO:0000313" key="2">
    <source>
        <dbReference type="EMBL" id="XDS47690.1"/>
    </source>
</evidence>
<dbReference type="AlphaFoldDB" id="A0AB39UFW6"/>
<keyword evidence="2" id="KW-0614">Plasmid</keyword>
<dbReference type="RefSeq" id="WP_369343220.1">
    <property type="nucleotide sequence ID" value="NZ_CP129676.1"/>
</dbReference>
<geneLocation type="plasmid" evidence="2">
    <name>unnamed1</name>
</geneLocation>
<keyword evidence="1" id="KW-0812">Transmembrane</keyword>
<reference evidence="2" key="1">
    <citation type="submission" date="2023-07" db="EMBL/GenBank/DDBJ databases">
        <title>Bifidobacterium aquikefiriaerophilum sp. nov. and Bifidobacterium eccum sp. nov., isolated from water kefir.</title>
        <authorList>
            <person name="Breselge S."/>
            <person name="Bellassi P."/>
            <person name="Barcenilla C."/>
            <person name="Alvarez-Ordonez A."/>
            <person name="Morelli L."/>
            <person name="Cotter P.D."/>
        </authorList>
    </citation>
    <scope>NUCLEOTIDE SEQUENCE</scope>
    <source>
        <strain evidence="2">WK048_4_13</strain>
        <plasmid evidence="2">unnamed1</plasmid>
    </source>
</reference>
<gene>
    <name evidence="2" type="ORF">QN217_11030</name>
</gene>
<protein>
    <submittedName>
        <fullName evidence="2">Uncharacterized protein</fullName>
    </submittedName>
</protein>
<proteinExistence type="predicted"/>
<accession>A0AB39UFW6</accession>
<name>A0AB39UFW6_9BIFI</name>